<sequence>MIHMWLKCWFTAFIKVVFLYIWLSPCRNYSTFYTVTPFQGTVTFGTNGFTGVSD</sequence>
<dbReference type="EMBL" id="GBXM01090258">
    <property type="protein sequence ID" value="JAH18319.1"/>
    <property type="molecule type" value="Transcribed_RNA"/>
</dbReference>
<feature type="transmembrane region" description="Helical" evidence="1">
    <location>
        <begin position="5"/>
        <end position="23"/>
    </location>
</feature>
<proteinExistence type="predicted"/>
<keyword evidence="1" id="KW-0812">Transmembrane</keyword>
<evidence type="ECO:0000313" key="2">
    <source>
        <dbReference type="EMBL" id="JAH18319.1"/>
    </source>
</evidence>
<keyword evidence="1" id="KW-0472">Membrane</keyword>
<reference evidence="2" key="1">
    <citation type="submission" date="2014-11" db="EMBL/GenBank/DDBJ databases">
        <authorList>
            <person name="Amaro Gonzalez C."/>
        </authorList>
    </citation>
    <scope>NUCLEOTIDE SEQUENCE</scope>
</reference>
<dbReference type="AlphaFoldDB" id="A0A0E9QNC6"/>
<name>A0A0E9QNC6_ANGAN</name>
<keyword evidence="1" id="KW-1133">Transmembrane helix</keyword>
<accession>A0A0E9QNC6</accession>
<evidence type="ECO:0000256" key="1">
    <source>
        <dbReference type="SAM" id="Phobius"/>
    </source>
</evidence>
<organism evidence="2">
    <name type="scientific">Anguilla anguilla</name>
    <name type="common">European freshwater eel</name>
    <name type="synonym">Muraena anguilla</name>
    <dbReference type="NCBI Taxonomy" id="7936"/>
    <lineage>
        <taxon>Eukaryota</taxon>
        <taxon>Metazoa</taxon>
        <taxon>Chordata</taxon>
        <taxon>Craniata</taxon>
        <taxon>Vertebrata</taxon>
        <taxon>Euteleostomi</taxon>
        <taxon>Actinopterygii</taxon>
        <taxon>Neopterygii</taxon>
        <taxon>Teleostei</taxon>
        <taxon>Anguilliformes</taxon>
        <taxon>Anguillidae</taxon>
        <taxon>Anguilla</taxon>
    </lineage>
</organism>
<protein>
    <submittedName>
        <fullName evidence="2">Uncharacterized protein</fullName>
    </submittedName>
</protein>
<reference evidence="2" key="2">
    <citation type="journal article" date="2015" name="Fish Shellfish Immunol.">
        <title>Early steps in the European eel (Anguilla anguilla)-Vibrio vulnificus interaction in the gills: Role of the RtxA13 toxin.</title>
        <authorList>
            <person name="Callol A."/>
            <person name="Pajuelo D."/>
            <person name="Ebbesson L."/>
            <person name="Teles M."/>
            <person name="MacKenzie S."/>
            <person name="Amaro C."/>
        </authorList>
    </citation>
    <scope>NUCLEOTIDE SEQUENCE</scope>
</reference>